<evidence type="ECO:0000313" key="1">
    <source>
        <dbReference type="EMBL" id="USW52566.1"/>
    </source>
</evidence>
<dbReference type="EMBL" id="CP099421">
    <property type="protein sequence ID" value="USW52566.1"/>
    <property type="molecule type" value="Genomic_DNA"/>
</dbReference>
<dbReference type="Proteomes" id="UP001056384">
    <property type="component" value="Chromosome 4"/>
</dbReference>
<sequence length="57" mass="6272">MFFGLLKLRNIARVGAGIFVGWHLRDWSHGTGVLAELHNKANSAVRNIESPRRTGGS</sequence>
<gene>
    <name evidence="1" type="ORF">Slin15195_G058850</name>
</gene>
<evidence type="ECO:0000313" key="2">
    <source>
        <dbReference type="Proteomes" id="UP001056384"/>
    </source>
</evidence>
<reference evidence="1" key="1">
    <citation type="submission" date="2022-06" db="EMBL/GenBank/DDBJ databases">
        <title>Complete genome sequences of two strains of the flax pathogen Septoria linicola.</title>
        <authorList>
            <person name="Lapalu N."/>
            <person name="Simon A."/>
            <person name="Demenou B."/>
            <person name="Paumier D."/>
            <person name="Guillot M.-P."/>
            <person name="Gout L."/>
            <person name="Valade R."/>
        </authorList>
    </citation>
    <scope>NUCLEOTIDE SEQUENCE</scope>
    <source>
        <strain evidence="1">SE15195</strain>
    </source>
</reference>
<accession>A0A9Q9AVE7</accession>
<name>A0A9Q9AVE7_9PEZI</name>
<protein>
    <submittedName>
        <fullName evidence="1">Uncharacterized protein</fullName>
    </submittedName>
</protein>
<proteinExistence type="predicted"/>
<keyword evidence="2" id="KW-1185">Reference proteome</keyword>
<organism evidence="1 2">
    <name type="scientific">Septoria linicola</name>
    <dbReference type="NCBI Taxonomy" id="215465"/>
    <lineage>
        <taxon>Eukaryota</taxon>
        <taxon>Fungi</taxon>
        <taxon>Dikarya</taxon>
        <taxon>Ascomycota</taxon>
        <taxon>Pezizomycotina</taxon>
        <taxon>Dothideomycetes</taxon>
        <taxon>Dothideomycetidae</taxon>
        <taxon>Mycosphaerellales</taxon>
        <taxon>Mycosphaerellaceae</taxon>
        <taxon>Septoria</taxon>
    </lineage>
</organism>
<dbReference type="AlphaFoldDB" id="A0A9Q9AVE7"/>